<dbReference type="GO" id="GO:0035861">
    <property type="term" value="C:site of double-strand break"/>
    <property type="evidence" value="ECO:0007669"/>
    <property type="project" value="TreeGrafter"/>
</dbReference>
<dbReference type="InterPro" id="IPR007150">
    <property type="entry name" value="HUS1/Mec3"/>
</dbReference>
<dbReference type="EMBL" id="OV121133">
    <property type="protein sequence ID" value="CAH0550477.1"/>
    <property type="molecule type" value="Genomic_DNA"/>
</dbReference>
<comment type="subcellular location">
    <subcellularLocation>
        <location evidence="1">Nucleus</location>
    </subcellularLocation>
</comment>
<dbReference type="PANTHER" id="PTHR12900">
    <property type="entry name" value="MITOTIC AND DNA DAMAGE CHECKPOINT PROTEIN HUS1"/>
    <property type="match status" value="1"/>
</dbReference>
<evidence type="ECO:0000256" key="2">
    <source>
        <dbReference type="ARBA" id="ARBA00005563"/>
    </source>
</evidence>
<dbReference type="GO" id="GO:0033314">
    <property type="term" value="P:mitotic DNA replication checkpoint signaling"/>
    <property type="evidence" value="ECO:0007669"/>
    <property type="project" value="TreeGrafter"/>
</dbReference>
<dbReference type="PIRSF" id="PIRSF011312">
    <property type="entry name" value="Cell_cycle_HUS1"/>
    <property type="match status" value="1"/>
</dbReference>
<proteinExistence type="inferred from homology"/>
<keyword evidence="6" id="KW-1185">Reference proteome</keyword>
<evidence type="ECO:0000256" key="1">
    <source>
        <dbReference type="ARBA" id="ARBA00004123"/>
    </source>
</evidence>
<sequence length="289" mass="33028">MKFRALITEPAAMKDFMNISVSLAKFSKDCVMRITTRKVYFIISEEEMGPRKPLVWCELPVGFYFNEYNVVGVSDQHNEIYLELSTTLLSRSLSILKQDCKSLKIKLTNKDSPCLTLDMELVSGEIASRQCVHDIPVEVIGRKHWSEYEEPKFNDFHVTIEMPSLKSIKNIVERMKNMSHSIIVSANKNGRLSLQIETNIVTLSAHFPNLSVESFTAGHTITHNINDHEDIEELVCSTIDIKKFLMFLSGMQVNNCRAVCSIVHERMVKLHMEQPGAMILQIFLTELTL</sequence>
<dbReference type="Gene3D" id="3.70.10.10">
    <property type="match status" value="1"/>
</dbReference>
<comment type="similarity">
    <text evidence="2 4">Belongs to the HUS1 family.</text>
</comment>
<protein>
    <recommendedName>
        <fullName evidence="4">Checkpoint protein</fullName>
    </recommendedName>
</protein>
<dbReference type="GO" id="GO:0005730">
    <property type="term" value="C:nucleolus"/>
    <property type="evidence" value="ECO:0007669"/>
    <property type="project" value="InterPro"/>
</dbReference>
<dbReference type="GO" id="GO:0044778">
    <property type="term" value="P:meiotic DNA integrity checkpoint signaling"/>
    <property type="evidence" value="ECO:0007669"/>
    <property type="project" value="TreeGrafter"/>
</dbReference>
<dbReference type="GO" id="GO:0006289">
    <property type="term" value="P:nucleotide-excision repair"/>
    <property type="evidence" value="ECO:0007669"/>
    <property type="project" value="TreeGrafter"/>
</dbReference>
<dbReference type="PANTHER" id="PTHR12900:SF0">
    <property type="entry name" value="CHECKPOINT PROTEIN"/>
    <property type="match status" value="1"/>
</dbReference>
<dbReference type="Proteomes" id="UP001154078">
    <property type="component" value="Chromosome 2"/>
</dbReference>
<dbReference type="OrthoDB" id="10063861at2759"/>
<dbReference type="InterPro" id="IPR016580">
    <property type="entry name" value="HUS1"/>
</dbReference>
<keyword evidence="3" id="KW-0539">Nucleus</keyword>
<evidence type="ECO:0000256" key="4">
    <source>
        <dbReference type="PIRNR" id="PIRNR011312"/>
    </source>
</evidence>
<dbReference type="GO" id="GO:0000724">
    <property type="term" value="P:double-strand break repair via homologous recombination"/>
    <property type="evidence" value="ECO:0007669"/>
    <property type="project" value="TreeGrafter"/>
</dbReference>
<name>A0A9P0AYS5_BRAAE</name>
<organism evidence="5 6">
    <name type="scientific">Brassicogethes aeneus</name>
    <name type="common">Rape pollen beetle</name>
    <name type="synonym">Meligethes aeneus</name>
    <dbReference type="NCBI Taxonomy" id="1431903"/>
    <lineage>
        <taxon>Eukaryota</taxon>
        <taxon>Metazoa</taxon>
        <taxon>Ecdysozoa</taxon>
        <taxon>Arthropoda</taxon>
        <taxon>Hexapoda</taxon>
        <taxon>Insecta</taxon>
        <taxon>Pterygota</taxon>
        <taxon>Neoptera</taxon>
        <taxon>Endopterygota</taxon>
        <taxon>Coleoptera</taxon>
        <taxon>Polyphaga</taxon>
        <taxon>Cucujiformia</taxon>
        <taxon>Nitidulidae</taxon>
        <taxon>Meligethinae</taxon>
        <taxon>Brassicogethes</taxon>
    </lineage>
</organism>
<evidence type="ECO:0000256" key="3">
    <source>
        <dbReference type="ARBA" id="ARBA00023242"/>
    </source>
</evidence>
<gene>
    <name evidence="5" type="ORF">MELIAE_LOCUS3282</name>
</gene>
<dbReference type="GO" id="GO:0030896">
    <property type="term" value="C:checkpoint clamp complex"/>
    <property type="evidence" value="ECO:0007669"/>
    <property type="project" value="InterPro"/>
</dbReference>
<dbReference type="AlphaFoldDB" id="A0A9P0AYS5"/>
<dbReference type="Pfam" id="PF04005">
    <property type="entry name" value="Hus1"/>
    <property type="match status" value="1"/>
</dbReference>
<accession>A0A9P0AYS5</accession>
<reference evidence="5" key="1">
    <citation type="submission" date="2021-12" db="EMBL/GenBank/DDBJ databases">
        <authorList>
            <person name="King R."/>
        </authorList>
    </citation>
    <scope>NUCLEOTIDE SEQUENCE</scope>
</reference>
<evidence type="ECO:0000313" key="6">
    <source>
        <dbReference type="Proteomes" id="UP001154078"/>
    </source>
</evidence>
<evidence type="ECO:0000313" key="5">
    <source>
        <dbReference type="EMBL" id="CAH0550477.1"/>
    </source>
</evidence>
<dbReference type="GO" id="GO:0031573">
    <property type="term" value="P:mitotic intra-S DNA damage checkpoint signaling"/>
    <property type="evidence" value="ECO:0007669"/>
    <property type="project" value="TreeGrafter"/>
</dbReference>
<dbReference type="GO" id="GO:0000723">
    <property type="term" value="P:telomere maintenance"/>
    <property type="evidence" value="ECO:0007669"/>
    <property type="project" value="TreeGrafter"/>
</dbReference>